<feature type="compositionally biased region" description="Basic and acidic residues" evidence="1">
    <location>
        <begin position="19"/>
        <end position="36"/>
    </location>
</feature>
<feature type="transmembrane region" description="Helical" evidence="2">
    <location>
        <begin position="154"/>
        <end position="179"/>
    </location>
</feature>
<evidence type="ECO:0000256" key="1">
    <source>
        <dbReference type="SAM" id="MobiDB-lite"/>
    </source>
</evidence>
<dbReference type="RefSeq" id="XP_002585259.1">
    <property type="nucleotide sequence ID" value="XM_002585213.1"/>
</dbReference>
<dbReference type="eggNOG" id="KOG0817">
    <property type="taxonomic scope" value="Eukaryota"/>
</dbReference>
<dbReference type="AlphaFoldDB" id="C4JU09"/>
<evidence type="ECO:0000256" key="2">
    <source>
        <dbReference type="SAM" id="Phobius"/>
    </source>
</evidence>
<dbReference type="GeneID" id="8444342"/>
<evidence type="ECO:0000313" key="3">
    <source>
        <dbReference type="EMBL" id="EEP81106.1"/>
    </source>
</evidence>
<sequence length="216" mass="26267">MSHHPQSHRKYDSVGGRMSRADGNHMGRYSGRDSRLRVLSPVSQPEEQMARRRNLDRMPGEDQGEDDDEDEDEEEFQEARDSFYGDEEQNEDDMGHQQHIDTDIDREKRNRRWRRRVEQALTKMTAEIAAMRELMEARAHHNARRKRAWVWLKWLVWVAIRQFCWDILILAVFCVWMRFRGDRRAEERLKRLWGEFRRWLSRVRFVRYLPQTVLAP</sequence>
<dbReference type="KEGG" id="ure:UREG_05948"/>
<dbReference type="OrthoDB" id="346910at2759"/>
<dbReference type="Proteomes" id="UP000002058">
    <property type="component" value="Unassembled WGS sequence"/>
</dbReference>
<dbReference type="EMBL" id="CH476617">
    <property type="protein sequence ID" value="EEP81106.1"/>
    <property type="molecule type" value="Genomic_DNA"/>
</dbReference>
<organism evidence="3 4">
    <name type="scientific">Uncinocarpus reesii (strain UAMH 1704)</name>
    <dbReference type="NCBI Taxonomy" id="336963"/>
    <lineage>
        <taxon>Eukaryota</taxon>
        <taxon>Fungi</taxon>
        <taxon>Dikarya</taxon>
        <taxon>Ascomycota</taxon>
        <taxon>Pezizomycotina</taxon>
        <taxon>Eurotiomycetes</taxon>
        <taxon>Eurotiomycetidae</taxon>
        <taxon>Onygenales</taxon>
        <taxon>Onygenaceae</taxon>
        <taxon>Uncinocarpus</taxon>
    </lineage>
</organism>
<keyword evidence="2" id="KW-0472">Membrane</keyword>
<feature type="compositionally biased region" description="Basic and acidic residues" evidence="1">
    <location>
        <begin position="48"/>
        <end position="60"/>
    </location>
</feature>
<protein>
    <submittedName>
        <fullName evidence="3">Uncharacterized protein</fullName>
    </submittedName>
</protein>
<dbReference type="STRING" id="336963.C4JU09"/>
<feature type="region of interest" description="Disordered" evidence="1">
    <location>
        <begin position="1"/>
        <end position="105"/>
    </location>
</feature>
<reference evidence="4" key="1">
    <citation type="journal article" date="2009" name="Genome Res.">
        <title>Comparative genomic analyses of the human fungal pathogens Coccidioides and their relatives.</title>
        <authorList>
            <person name="Sharpton T.J."/>
            <person name="Stajich J.E."/>
            <person name="Rounsley S.D."/>
            <person name="Gardner M.J."/>
            <person name="Wortman J.R."/>
            <person name="Jordar V.S."/>
            <person name="Maiti R."/>
            <person name="Kodira C.D."/>
            <person name="Neafsey D.E."/>
            <person name="Zeng Q."/>
            <person name="Hung C.-Y."/>
            <person name="McMahan C."/>
            <person name="Muszewska A."/>
            <person name="Grynberg M."/>
            <person name="Mandel M.A."/>
            <person name="Kellner E.M."/>
            <person name="Barker B.M."/>
            <person name="Galgiani J.N."/>
            <person name="Orbach M.J."/>
            <person name="Kirkland T.N."/>
            <person name="Cole G.T."/>
            <person name="Henn M.R."/>
            <person name="Birren B.W."/>
            <person name="Taylor J.W."/>
        </authorList>
    </citation>
    <scope>NUCLEOTIDE SEQUENCE [LARGE SCALE GENOMIC DNA]</scope>
    <source>
        <strain evidence="4">UAMH 1704</strain>
    </source>
</reference>
<accession>C4JU09</accession>
<keyword evidence="4" id="KW-1185">Reference proteome</keyword>
<name>C4JU09_UNCRE</name>
<keyword evidence="2" id="KW-1133">Transmembrane helix</keyword>
<dbReference type="VEuPathDB" id="FungiDB:UREG_05948"/>
<proteinExistence type="predicted"/>
<gene>
    <name evidence="3" type="ORF">UREG_05948</name>
</gene>
<dbReference type="OMA" id="GHQQHID"/>
<dbReference type="HOGENOM" id="CLU_043304_1_0_1"/>
<keyword evidence="2" id="KW-0812">Transmembrane</keyword>
<feature type="compositionally biased region" description="Basic and acidic residues" evidence="1">
    <location>
        <begin position="93"/>
        <end position="105"/>
    </location>
</feature>
<dbReference type="InParanoid" id="C4JU09"/>
<evidence type="ECO:0000313" key="4">
    <source>
        <dbReference type="Proteomes" id="UP000002058"/>
    </source>
</evidence>
<feature type="compositionally biased region" description="Acidic residues" evidence="1">
    <location>
        <begin position="62"/>
        <end position="76"/>
    </location>
</feature>